<dbReference type="Pfam" id="PF00535">
    <property type="entry name" value="Glycos_transf_2"/>
    <property type="match status" value="1"/>
</dbReference>
<dbReference type="RefSeq" id="WP_394302279.1">
    <property type="nucleotide sequence ID" value="NZ_JBHMQT010000037.1"/>
</dbReference>
<comment type="caution">
    <text evidence="2">The sequence shown here is derived from an EMBL/GenBank/DDBJ whole genome shotgun (WGS) entry which is preliminary data.</text>
</comment>
<gene>
    <name evidence="2" type="ORF">ACFHYQ_17835</name>
</gene>
<dbReference type="CDD" id="cd00761">
    <property type="entry name" value="Glyco_tranf_GTA_type"/>
    <property type="match status" value="1"/>
</dbReference>
<dbReference type="Proteomes" id="UP001589870">
    <property type="component" value="Unassembled WGS sequence"/>
</dbReference>
<evidence type="ECO:0000313" key="2">
    <source>
        <dbReference type="EMBL" id="MFC0864159.1"/>
    </source>
</evidence>
<evidence type="ECO:0000313" key="3">
    <source>
        <dbReference type="Proteomes" id="UP001589870"/>
    </source>
</evidence>
<protein>
    <submittedName>
        <fullName evidence="2">Glycosyltransferase family 2 protein</fullName>
    </submittedName>
</protein>
<proteinExistence type="predicted"/>
<dbReference type="InterPro" id="IPR029044">
    <property type="entry name" value="Nucleotide-diphossugar_trans"/>
</dbReference>
<reference evidence="2 3" key="1">
    <citation type="submission" date="2024-09" db="EMBL/GenBank/DDBJ databases">
        <authorList>
            <person name="Sun Q."/>
            <person name="Mori K."/>
        </authorList>
    </citation>
    <scope>NUCLEOTIDE SEQUENCE [LARGE SCALE GENOMIC DNA]</scope>
    <source>
        <strain evidence="2 3">TBRC 1851</strain>
    </source>
</reference>
<dbReference type="InterPro" id="IPR001173">
    <property type="entry name" value="Glyco_trans_2-like"/>
</dbReference>
<evidence type="ECO:0000259" key="1">
    <source>
        <dbReference type="Pfam" id="PF00535"/>
    </source>
</evidence>
<keyword evidence="3" id="KW-1185">Reference proteome</keyword>
<dbReference type="Gene3D" id="3.90.550.10">
    <property type="entry name" value="Spore Coat Polysaccharide Biosynthesis Protein SpsA, Chain A"/>
    <property type="match status" value="1"/>
</dbReference>
<accession>A0ABV6U6T1</accession>
<sequence>MPGNDVLVSVGLPVRNAADRLEHVIGSVLTQDHEHIQLVISDNASTDDTEELCRELARSDGRIVYHRHAENVGILNNFITAMRLAEGDFFRWVGDDDWLAPHCVSRMVEVFARDERLLLVTSQIAYTGPDGVTESAEYVGTGLTSEDPVDRFAEMLRMLNESHLLIDPLYGMVRRDRVVAIARRNMLREDEVFAAKLALAGPWAHVPEVLGRRHWKHERLPEIARRLGVPPWQAHLATALQGAEMLRWLSAVRLTAEQRRRARRVVYRWYARRQWRTTAHRGRKIARMAVGALTPRSAVER</sequence>
<organism evidence="2 3">
    <name type="scientific">Sphaerimonospora cavernae</name>
    <dbReference type="NCBI Taxonomy" id="1740611"/>
    <lineage>
        <taxon>Bacteria</taxon>
        <taxon>Bacillati</taxon>
        <taxon>Actinomycetota</taxon>
        <taxon>Actinomycetes</taxon>
        <taxon>Streptosporangiales</taxon>
        <taxon>Streptosporangiaceae</taxon>
        <taxon>Sphaerimonospora</taxon>
    </lineage>
</organism>
<dbReference type="PANTHER" id="PTHR22916:SF3">
    <property type="entry name" value="UDP-GLCNAC:BETAGAL BETA-1,3-N-ACETYLGLUCOSAMINYLTRANSFERASE-LIKE PROTEIN 1"/>
    <property type="match status" value="1"/>
</dbReference>
<feature type="domain" description="Glycosyltransferase 2-like" evidence="1">
    <location>
        <begin position="9"/>
        <end position="137"/>
    </location>
</feature>
<dbReference type="PANTHER" id="PTHR22916">
    <property type="entry name" value="GLYCOSYLTRANSFERASE"/>
    <property type="match status" value="1"/>
</dbReference>
<name>A0ABV6U6T1_9ACTN</name>
<dbReference type="SUPFAM" id="SSF53448">
    <property type="entry name" value="Nucleotide-diphospho-sugar transferases"/>
    <property type="match status" value="1"/>
</dbReference>
<dbReference type="EMBL" id="JBHMQT010000037">
    <property type="protein sequence ID" value="MFC0864159.1"/>
    <property type="molecule type" value="Genomic_DNA"/>
</dbReference>